<dbReference type="InterPro" id="IPR014586">
    <property type="entry name" value="UCP033909"/>
</dbReference>
<dbReference type="RefSeq" id="WP_252815857.1">
    <property type="nucleotide sequence ID" value="NZ_JAMXQS010000001.1"/>
</dbReference>
<keyword evidence="1" id="KW-0732">Signal</keyword>
<dbReference type="InterPro" id="IPR010297">
    <property type="entry name" value="DUF900_hydrolase"/>
</dbReference>
<evidence type="ECO:0000313" key="3">
    <source>
        <dbReference type="Proteomes" id="UP001205906"/>
    </source>
</evidence>
<reference evidence="2 3" key="1">
    <citation type="submission" date="2022-06" db="EMBL/GenBank/DDBJ databases">
        <title>Mesorhizobium sp. strain RP14 Genome sequencing and assembly.</title>
        <authorList>
            <person name="Kim I."/>
        </authorList>
    </citation>
    <scope>NUCLEOTIDE SEQUENCE [LARGE SCALE GENOMIC DNA]</scope>
    <source>
        <strain evidence="3">RP14(2022)</strain>
    </source>
</reference>
<dbReference type="Pfam" id="PF05990">
    <property type="entry name" value="DUF900"/>
    <property type="match status" value="1"/>
</dbReference>
<feature type="chain" id="PRO_5046113358" evidence="1">
    <location>
        <begin position="23"/>
        <end position="389"/>
    </location>
</feature>
<protein>
    <submittedName>
        <fullName evidence="2">Alpha/beta hydrolase</fullName>
    </submittedName>
</protein>
<dbReference type="SUPFAM" id="SSF53474">
    <property type="entry name" value="alpha/beta-Hydrolases"/>
    <property type="match status" value="1"/>
</dbReference>
<name>A0ABT1C3L2_9HYPH</name>
<sequence length="389" mass="41659">MPPRALLSLLGLASLLALGGCAGGQALPLVARTAEAGPSAPSAIAGRHRIFVATTRAEDPRPGYVFGGGRSDATHYARVDMTVPKAHEPGTIERRYGSVAEPDKFFNAERVVGYKTGAVFKAALREDIRRHGGRALVFIHGYRNNFDDAVYRLTQIVQDSGYSGTPVLFSWASAGSTLEYVYDSNSATAARDELEYTLRTLADAGATKIDVIAHSMGNWVTVEALRQLAIGHDKDLGGRLGDVVLASPDIDVDVFRSQMQRYGKPRREFAVIVSADDQALRLSGLIAGRKPRLGDYSQAADLAKLGVTIVDLSNVRANDSLAHTKFADNPELLRLLGQRLAEDESPGTGQGQITERVNNLARGIGQTLGSAADIIITTPVDVLRIAVGR</sequence>
<dbReference type="Proteomes" id="UP001205906">
    <property type="component" value="Unassembled WGS sequence"/>
</dbReference>
<organism evidence="2 3">
    <name type="scientific">Mesorhizobium liriopis</name>
    <dbReference type="NCBI Taxonomy" id="2953882"/>
    <lineage>
        <taxon>Bacteria</taxon>
        <taxon>Pseudomonadati</taxon>
        <taxon>Pseudomonadota</taxon>
        <taxon>Alphaproteobacteria</taxon>
        <taxon>Hyphomicrobiales</taxon>
        <taxon>Phyllobacteriaceae</taxon>
        <taxon>Mesorhizobium</taxon>
    </lineage>
</organism>
<dbReference type="PANTHER" id="PTHR36513">
    <property type="entry name" value="ABC TRANSMEMBRANE TYPE-1 DOMAIN-CONTAINING PROTEIN"/>
    <property type="match status" value="1"/>
</dbReference>
<dbReference type="PROSITE" id="PS51257">
    <property type="entry name" value="PROKAR_LIPOPROTEIN"/>
    <property type="match status" value="1"/>
</dbReference>
<keyword evidence="3" id="KW-1185">Reference proteome</keyword>
<evidence type="ECO:0000256" key="1">
    <source>
        <dbReference type="SAM" id="SignalP"/>
    </source>
</evidence>
<keyword evidence="2" id="KW-0378">Hydrolase</keyword>
<dbReference type="EMBL" id="JAMXQS010000001">
    <property type="protein sequence ID" value="MCO6048721.1"/>
    <property type="molecule type" value="Genomic_DNA"/>
</dbReference>
<feature type="signal peptide" evidence="1">
    <location>
        <begin position="1"/>
        <end position="22"/>
    </location>
</feature>
<dbReference type="Gene3D" id="3.40.50.1820">
    <property type="entry name" value="alpha/beta hydrolase"/>
    <property type="match status" value="1"/>
</dbReference>
<dbReference type="PANTHER" id="PTHR36513:SF1">
    <property type="entry name" value="TRANSMEMBRANE PROTEIN"/>
    <property type="match status" value="1"/>
</dbReference>
<dbReference type="PIRSF" id="PIRSF033909">
    <property type="entry name" value="UCP033909"/>
    <property type="match status" value="1"/>
</dbReference>
<dbReference type="InterPro" id="IPR029058">
    <property type="entry name" value="AB_hydrolase_fold"/>
</dbReference>
<gene>
    <name evidence="2" type="ORF">NGM99_02825</name>
</gene>
<dbReference type="GO" id="GO:0016787">
    <property type="term" value="F:hydrolase activity"/>
    <property type="evidence" value="ECO:0007669"/>
    <property type="project" value="UniProtKB-KW"/>
</dbReference>
<proteinExistence type="predicted"/>
<comment type="caution">
    <text evidence="2">The sequence shown here is derived from an EMBL/GenBank/DDBJ whole genome shotgun (WGS) entry which is preliminary data.</text>
</comment>
<accession>A0ABT1C3L2</accession>
<evidence type="ECO:0000313" key="2">
    <source>
        <dbReference type="EMBL" id="MCO6048721.1"/>
    </source>
</evidence>